<dbReference type="STRING" id="452637.Oter_1423"/>
<dbReference type="Gene3D" id="3.20.20.140">
    <property type="entry name" value="Metal-dependent hydrolases"/>
    <property type="match status" value="1"/>
</dbReference>
<dbReference type="RefSeq" id="WP_012374246.1">
    <property type="nucleotide sequence ID" value="NC_010571.1"/>
</dbReference>
<comment type="similarity">
    <text evidence="1">Belongs to the metallo-dependent hydrolases superfamily.</text>
</comment>
<dbReference type="AlphaFoldDB" id="B1ZS32"/>
<dbReference type="InterPro" id="IPR006680">
    <property type="entry name" value="Amidohydro-rel"/>
</dbReference>
<dbReference type="Proteomes" id="UP000007013">
    <property type="component" value="Chromosome"/>
</dbReference>
<dbReference type="KEGG" id="ote:Oter_1423"/>
<proteinExistence type="inferred from homology"/>
<protein>
    <submittedName>
        <fullName evidence="3">Amidohydrolase 2</fullName>
    </submittedName>
</protein>
<evidence type="ECO:0000256" key="1">
    <source>
        <dbReference type="ARBA" id="ARBA00038310"/>
    </source>
</evidence>
<name>B1ZS32_OPITP</name>
<dbReference type="Pfam" id="PF04909">
    <property type="entry name" value="Amidohydro_2"/>
    <property type="match status" value="1"/>
</dbReference>
<dbReference type="PANTHER" id="PTHR43569:SF2">
    <property type="entry name" value="AMIDOHYDROLASE-RELATED DOMAIN-CONTAINING PROTEIN"/>
    <property type="match status" value="1"/>
</dbReference>
<evidence type="ECO:0000313" key="4">
    <source>
        <dbReference type="Proteomes" id="UP000007013"/>
    </source>
</evidence>
<dbReference type="HOGENOM" id="CLU_044590_3_0_0"/>
<evidence type="ECO:0000313" key="3">
    <source>
        <dbReference type="EMBL" id="ACB74708.1"/>
    </source>
</evidence>
<gene>
    <name evidence="3" type="ordered locus">Oter_1423</name>
</gene>
<reference evidence="3 4" key="1">
    <citation type="journal article" date="2011" name="J. Bacteriol.">
        <title>Genome sequence of the verrucomicrobium Opitutus terrae PB90-1, an abundant inhabitant of rice paddy soil ecosystems.</title>
        <authorList>
            <person name="van Passel M.W."/>
            <person name="Kant R."/>
            <person name="Palva A."/>
            <person name="Copeland A."/>
            <person name="Lucas S."/>
            <person name="Lapidus A."/>
            <person name="Glavina del Rio T."/>
            <person name="Pitluck S."/>
            <person name="Goltsman E."/>
            <person name="Clum A."/>
            <person name="Sun H."/>
            <person name="Schmutz J."/>
            <person name="Larimer F.W."/>
            <person name="Land M.L."/>
            <person name="Hauser L."/>
            <person name="Kyrpides N."/>
            <person name="Mikhailova N."/>
            <person name="Richardson P.P."/>
            <person name="Janssen P.H."/>
            <person name="de Vos W.M."/>
            <person name="Smidt H."/>
        </authorList>
    </citation>
    <scope>NUCLEOTIDE SEQUENCE [LARGE SCALE GENOMIC DNA]</scope>
    <source>
        <strain evidence="4">DSM 11246 / JCM 15787 / PB90-1</strain>
    </source>
</reference>
<accession>B1ZS32</accession>
<dbReference type="InterPro" id="IPR032466">
    <property type="entry name" value="Metal_Hydrolase"/>
</dbReference>
<evidence type="ECO:0000259" key="2">
    <source>
        <dbReference type="Pfam" id="PF04909"/>
    </source>
</evidence>
<dbReference type="PANTHER" id="PTHR43569">
    <property type="entry name" value="AMIDOHYDROLASE"/>
    <property type="match status" value="1"/>
</dbReference>
<dbReference type="GO" id="GO:0016787">
    <property type="term" value="F:hydrolase activity"/>
    <property type="evidence" value="ECO:0007669"/>
    <property type="project" value="UniProtKB-KW"/>
</dbReference>
<dbReference type="SUPFAM" id="SSF51556">
    <property type="entry name" value="Metallo-dependent hydrolases"/>
    <property type="match status" value="1"/>
</dbReference>
<dbReference type="EMBL" id="CP001032">
    <property type="protein sequence ID" value="ACB74708.1"/>
    <property type="molecule type" value="Genomic_DNA"/>
</dbReference>
<keyword evidence="4" id="KW-1185">Reference proteome</keyword>
<organism evidence="3 4">
    <name type="scientific">Opitutus terrae (strain DSM 11246 / JCM 15787 / PB90-1)</name>
    <dbReference type="NCBI Taxonomy" id="452637"/>
    <lineage>
        <taxon>Bacteria</taxon>
        <taxon>Pseudomonadati</taxon>
        <taxon>Verrucomicrobiota</taxon>
        <taxon>Opitutia</taxon>
        <taxon>Opitutales</taxon>
        <taxon>Opitutaceae</taxon>
        <taxon>Opitutus</taxon>
    </lineage>
</organism>
<dbReference type="InterPro" id="IPR052350">
    <property type="entry name" value="Metallo-dep_Lactonases"/>
</dbReference>
<dbReference type="OrthoDB" id="5450317at2"/>
<dbReference type="eggNOG" id="COG3618">
    <property type="taxonomic scope" value="Bacteria"/>
</dbReference>
<sequence length="280" mass="31518">MQIDAHQHFWRYRAADYGWIDDSLQAIRRDFLPADLAPHLSTVGLDGSVAVQARQSLAETEWLLQLAAAHPLVKGVVGWLPLADEGARIGALLDRFAANPRFKGLRHVLQAEPDGYFADAKFNEALEEVSARGLTYDLLIFARQLPTAVAWADRHPSLRIVLDHIAKPVVQGAPPREWREQLRELARRERICCKFSGVVTEVPGWHWTPELLRPYFDVALETFGPRRLMFGSDWPVCLVAADYARWFAFVDDCVRTLSADERAAVLGGTATAFYRLADQS</sequence>
<keyword evidence="3" id="KW-0378">Hydrolase</keyword>
<feature type="domain" description="Amidohydrolase-related" evidence="2">
    <location>
        <begin position="3"/>
        <end position="276"/>
    </location>
</feature>